<dbReference type="SUPFAM" id="SSF54427">
    <property type="entry name" value="NTF2-like"/>
    <property type="match status" value="1"/>
</dbReference>
<protein>
    <submittedName>
        <fullName evidence="2">Nuclear transport factor 2 family protein</fullName>
    </submittedName>
</protein>
<proteinExistence type="predicted"/>
<organism evidence="2 3">
    <name type="scientific">Parasphingopyxis marina</name>
    <dbReference type="NCBI Taxonomy" id="2761622"/>
    <lineage>
        <taxon>Bacteria</taxon>
        <taxon>Pseudomonadati</taxon>
        <taxon>Pseudomonadota</taxon>
        <taxon>Alphaproteobacteria</taxon>
        <taxon>Sphingomonadales</taxon>
        <taxon>Sphingomonadaceae</taxon>
        <taxon>Parasphingopyxis</taxon>
    </lineage>
</organism>
<sequence>MNTEDMISQSDLQWLIDRMKIRDCLGRYTRGLDRHDGALIASAFWPEAEIFYGKRFEGDLDDFVEWSNASHAERWTQHSHNITNQNVAFDDDRSGADVESYVQFFHRAIGDGVSIGVGRYIDRFEQRGGEWKIISRLLVVDMMLDAEHLDFDASGFPVGKWGEGDPSYSRPFGGPRN</sequence>
<dbReference type="EMBL" id="JACJVJ010000001">
    <property type="protein sequence ID" value="MBC2777022.1"/>
    <property type="molecule type" value="Genomic_DNA"/>
</dbReference>
<dbReference type="AlphaFoldDB" id="A0A842HVN0"/>
<feature type="domain" description="SnoaL-like" evidence="1">
    <location>
        <begin position="15"/>
        <end position="136"/>
    </location>
</feature>
<reference evidence="2 3" key="1">
    <citation type="submission" date="2020-08" db="EMBL/GenBank/DDBJ databases">
        <title>Draft genome sequence of Parasphingopyxis sp. GrpM-11.</title>
        <authorList>
            <person name="Oh J."/>
            <person name="Roh D.-H."/>
        </authorList>
    </citation>
    <scope>NUCLEOTIDE SEQUENCE [LARGE SCALE GENOMIC DNA]</scope>
    <source>
        <strain evidence="2 3">GrpM-11</strain>
    </source>
</reference>
<name>A0A842HVN0_9SPHN</name>
<dbReference type="InterPro" id="IPR032710">
    <property type="entry name" value="NTF2-like_dom_sf"/>
</dbReference>
<dbReference type="InterPro" id="IPR037401">
    <property type="entry name" value="SnoaL-like"/>
</dbReference>
<evidence type="ECO:0000313" key="2">
    <source>
        <dbReference type="EMBL" id="MBC2777022.1"/>
    </source>
</evidence>
<evidence type="ECO:0000259" key="1">
    <source>
        <dbReference type="Pfam" id="PF13577"/>
    </source>
</evidence>
<dbReference type="Pfam" id="PF13577">
    <property type="entry name" value="SnoaL_4"/>
    <property type="match status" value="1"/>
</dbReference>
<dbReference type="Proteomes" id="UP000564378">
    <property type="component" value="Unassembled WGS sequence"/>
</dbReference>
<evidence type="ECO:0000313" key="3">
    <source>
        <dbReference type="Proteomes" id="UP000564378"/>
    </source>
</evidence>
<dbReference type="Gene3D" id="3.10.450.50">
    <property type="match status" value="1"/>
</dbReference>
<gene>
    <name evidence="2" type="ORF">H6P80_05240</name>
</gene>
<dbReference type="RefSeq" id="WP_185800259.1">
    <property type="nucleotide sequence ID" value="NZ_JACJVJ010000001.1"/>
</dbReference>
<keyword evidence="3" id="KW-1185">Reference proteome</keyword>
<comment type="caution">
    <text evidence="2">The sequence shown here is derived from an EMBL/GenBank/DDBJ whole genome shotgun (WGS) entry which is preliminary data.</text>
</comment>
<accession>A0A842HVN0</accession>